<keyword evidence="4 10" id="KW-0808">Transferase</keyword>
<feature type="transmembrane region" description="Helical" evidence="8">
    <location>
        <begin position="205"/>
        <end position="227"/>
    </location>
</feature>
<dbReference type="KEGG" id="slom:PXH66_11060"/>
<dbReference type="EMBL" id="CP119075">
    <property type="protein sequence ID" value="WED67388.1"/>
    <property type="molecule type" value="Genomic_DNA"/>
</dbReference>
<keyword evidence="5 8" id="KW-0812">Transmembrane</keyword>
<dbReference type="AlphaFoldDB" id="A0AAF0CSM6"/>
<dbReference type="PANTHER" id="PTHR33908">
    <property type="entry name" value="MANNOSYLTRANSFERASE YKCB-RELATED"/>
    <property type="match status" value="1"/>
</dbReference>
<feature type="transmembrane region" description="Helical" evidence="8">
    <location>
        <begin position="270"/>
        <end position="289"/>
    </location>
</feature>
<proteinExistence type="predicted"/>
<feature type="transmembrane region" description="Helical" evidence="8">
    <location>
        <begin position="79"/>
        <end position="97"/>
    </location>
</feature>
<reference evidence="10" key="1">
    <citation type="submission" date="2023-03" db="EMBL/GenBank/DDBJ databases">
        <title>Lomoglobus Profundus gen. nov., sp. nov., a novel member of the phylum Verrucomicrobia, isolated from deep-marine sediment of South China Sea.</title>
        <authorList>
            <person name="Ahmad T."/>
            <person name="Ishaq S.E."/>
            <person name="Wang F."/>
        </authorList>
    </citation>
    <scope>NUCLEOTIDE SEQUENCE</scope>
    <source>
        <strain evidence="10">LMO-M01</strain>
    </source>
</reference>
<dbReference type="Pfam" id="PF13231">
    <property type="entry name" value="PMT_2"/>
    <property type="match status" value="1"/>
</dbReference>
<feature type="transmembrane region" description="Helical" evidence="8">
    <location>
        <begin position="179"/>
        <end position="198"/>
    </location>
</feature>
<sequence>MSARKTILFSGALIVFSITLRLTTFSHPIWSIDEGVTFTIAQQLVDGDVLYRDAVDHRTPLVPYLKAIVFLIAGDWNTYAVHLVVALLLGWSAILVWRTARKLGDPSTGVWAAWMHPIIGILLVGVGDTFSANTGWFLIFFSSLGFHAFADSVQRPSAGRGLLTGLWFGLAAMCKQPALLDFGVTWVILGLVAIRQAMIRRDLGLVWLSSLIGAALPLAFIACYYALRGVYDDFIFYAFTYNTEIYVPAVPAIERWKQMQVPFVNGWHNMPILTTLAIIGGAGLLFQVVRDWWQHPVAKPLPLLPWLILGWTASGIVSTGLSGRSFAHYATQVVPGMSLAVGWLLASIHRQTADRKLGRRVFRVLCFAGAVWTSINLIPLYRTASTWHSSEEDFSKIIAKHTSIEDRIFVWGYFPEYYVFSKRLPATRFSYTNFLTGLIPWTNIDAMIDTSDQEVEGSWDKFYSDFSAKPPAFIVYPNQSRGQSKYPIAARSQLWSEVTSHYAMVALDELPTNLHMFRRLDNSLVGVESFSTGVVDPKIHIQLVDTLRANGLPQLAVTTPAGVSRVDLVANNRVIVSLPHPIDAAVSVRFFLPKELPVGIETRVVIHDAKGIRESAALDLASLMTTAGATRPLLPLLHIGDVALRPLVMESYRSDAPISRHVEDSIQLAVPARVVYRCPPEVRHIDFIHGLSPSVTTLSDGYDVTLRWLPDGGGAPISLWEQRVLSREEGYFQLTQEESVDLPARGPGRLEFRFLSGKVGNLDNDNIFFGRLRGTLHGPLLFLNDEIYPSLGDPDRDSKPLEPNGPQQWLAHVPTMVRWNRPPDLDVLEFEFGVHDGAFESDEPGRYTDGVDFIVELIAANGEVTALYQRFLNPLREVKDRGRQTARVSVPRGLDGQLRLRTAPGPNNDASWDWAWIGQFKAHPPAPPLVMPDGTGLRPTHVSGYNDGWAQSFGVEQWSAHPPQELTYPKSSDLTKLTFTFGISDGAAIDASGHQRSDGISAVVLFKALDGTTTELFRRRLDPYHNEQDYGPHTATLELPSDEMGELIFCTESGPNGSNSFDWAYWGAFVGHHDQ</sequence>
<evidence type="ECO:0000256" key="5">
    <source>
        <dbReference type="ARBA" id="ARBA00022692"/>
    </source>
</evidence>
<dbReference type="InterPro" id="IPR050297">
    <property type="entry name" value="LipidA_mod_glycosyltrf_83"/>
</dbReference>
<name>A0AAF0CSM6_9BACT</name>
<protein>
    <submittedName>
        <fullName evidence="10">Glycosyltransferase family 39 protein</fullName>
        <ecNumber evidence="10">2.4.-.-</ecNumber>
    </submittedName>
</protein>
<evidence type="ECO:0000259" key="9">
    <source>
        <dbReference type="Pfam" id="PF13231"/>
    </source>
</evidence>
<keyword evidence="11" id="KW-1185">Reference proteome</keyword>
<keyword evidence="3 10" id="KW-0328">Glycosyltransferase</keyword>
<evidence type="ECO:0000256" key="7">
    <source>
        <dbReference type="ARBA" id="ARBA00023136"/>
    </source>
</evidence>
<evidence type="ECO:0000256" key="1">
    <source>
        <dbReference type="ARBA" id="ARBA00004651"/>
    </source>
</evidence>
<evidence type="ECO:0000256" key="8">
    <source>
        <dbReference type="SAM" id="Phobius"/>
    </source>
</evidence>
<evidence type="ECO:0000256" key="3">
    <source>
        <dbReference type="ARBA" id="ARBA00022676"/>
    </source>
</evidence>
<organism evidence="10 11">
    <name type="scientific">Synoicihabitans lomoniglobus</name>
    <dbReference type="NCBI Taxonomy" id="2909285"/>
    <lineage>
        <taxon>Bacteria</taxon>
        <taxon>Pseudomonadati</taxon>
        <taxon>Verrucomicrobiota</taxon>
        <taxon>Opitutia</taxon>
        <taxon>Opitutales</taxon>
        <taxon>Opitutaceae</taxon>
        <taxon>Synoicihabitans</taxon>
    </lineage>
</organism>
<evidence type="ECO:0000256" key="4">
    <source>
        <dbReference type="ARBA" id="ARBA00022679"/>
    </source>
</evidence>
<gene>
    <name evidence="10" type="ORF">PXH66_11060</name>
</gene>
<dbReference type="GO" id="GO:0005886">
    <property type="term" value="C:plasma membrane"/>
    <property type="evidence" value="ECO:0007669"/>
    <property type="project" value="UniProtKB-SubCell"/>
</dbReference>
<accession>A0AAF0CSM6</accession>
<dbReference type="EC" id="2.4.-.-" evidence="10"/>
<dbReference type="GO" id="GO:0009103">
    <property type="term" value="P:lipopolysaccharide biosynthetic process"/>
    <property type="evidence" value="ECO:0007669"/>
    <property type="project" value="UniProtKB-ARBA"/>
</dbReference>
<evidence type="ECO:0000313" key="11">
    <source>
        <dbReference type="Proteomes" id="UP001218638"/>
    </source>
</evidence>
<keyword evidence="7 8" id="KW-0472">Membrane</keyword>
<feature type="transmembrane region" description="Helical" evidence="8">
    <location>
        <begin position="361"/>
        <end position="381"/>
    </location>
</feature>
<evidence type="ECO:0000256" key="6">
    <source>
        <dbReference type="ARBA" id="ARBA00022989"/>
    </source>
</evidence>
<dbReference type="Proteomes" id="UP001218638">
    <property type="component" value="Chromosome"/>
</dbReference>
<dbReference type="InterPro" id="IPR038731">
    <property type="entry name" value="RgtA/B/C-like"/>
</dbReference>
<keyword evidence="6 8" id="KW-1133">Transmembrane helix</keyword>
<dbReference type="RefSeq" id="WP_330931542.1">
    <property type="nucleotide sequence ID" value="NZ_CP119075.1"/>
</dbReference>
<evidence type="ECO:0000256" key="2">
    <source>
        <dbReference type="ARBA" id="ARBA00022475"/>
    </source>
</evidence>
<keyword evidence="2" id="KW-1003">Cell membrane</keyword>
<feature type="transmembrane region" description="Helical" evidence="8">
    <location>
        <begin position="329"/>
        <end position="349"/>
    </location>
</feature>
<comment type="subcellular location">
    <subcellularLocation>
        <location evidence="1">Cell membrane</location>
        <topology evidence="1">Multi-pass membrane protein</topology>
    </subcellularLocation>
</comment>
<dbReference type="GO" id="GO:0016763">
    <property type="term" value="F:pentosyltransferase activity"/>
    <property type="evidence" value="ECO:0007669"/>
    <property type="project" value="TreeGrafter"/>
</dbReference>
<feature type="domain" description="Glycosyltransferase RgtA/B/C/D-like" evidence="9">
    <location>
        <begin position="58"/>
        <end position="188"/>
    </location>
</feature>
<evidence type="ECO:0000313" key="10">
    <source>
        <dbReference type="EMBL" id="WED67388.1"/>
    </source>
</evidence>
<feature type="transmembrane region" description="Helical" evidence="8">
    <location>
        <begin position="301"/>
        <end position="323"/>
    </location>
</feature>
<dbReference type="PANTHER" id="PTHR33908:SF11">
    <property type="entry name" value="MEMBRANE PROTEIN"/>
    <property type="match status" value="1"/>
</dbReference>